<feature type="domain" description="Wax synthase" evidence="10">
    <location>
        <begin position="310"/>
        <end position="404"/>
    </location>
</feature>
<evidence type="ECO:0000313" key="12">
    <source>
        <dbReference type="Proteomes" id="UP000007431"/>
    </source>
</evidence>
<dbReference type="Proteomes" id="UP000007431">
    <property type="component" value="Unassembled WGS sequence"/>
</dbReference>
<evidence type="ECO:0000256" key="2">
    <source>
        <dbReference type="ARBA" id="ARBA00005179"/>
    </source>
</evidence>
<keyword evidence="4" id="KW-0808">Transferase</keyword>
<dbReference type="GO" id="GO:0016020">
    <property type="term" value="C:membrane"/>
    <property type="evidence" value="ECO:0007669"/>
    <property type="project" value="UniProtKB-SubCell"/>
</dbReference>
<dbReference type="OMA" id="ANGHINP"/>
<keyword evidence="6 9" id="KW-1133">Transmembrane helix</keyword>
<dbReference type="Pfam" id="PF13813">
    <property type="entry name" value="MBOAT_2"/>
    <property type="match status" value="1"/>
</dbReference>
<dbReference type="GeneID" id="9586653"/>
<dbReference type="KEGG" id="scm:SCHCO_02616871"/>
<accession>D8PY42</accession>
<evidence type="ECO:0000256" key="8">
    <source>
        <dbReference type="SAM" id="MobiDB-lite"/>
    </source>
</evidence>
<gene>
    <name evidence="11" type="ORF">SCHCODRAFT_15111</name>
</gene>
<evidence type="ECO:0000256" key="4">
    <source>
        <dbReference type="ARBA" id="ARBA00022679"/>
    </source>
</evidence>
<name>D8PY42_SCHCM</name>
<dbReference type="InterPro" id="IPR044851">
    <property type="entry name" value="Wax_synthase"/>
</dbReference>
<dbReference type="GO" id="GO:0006629">
    <property type="term" value="P:lipid metabolic process"/>
    <property type="evidence" value="ECO:0007669"/>
    <property type="project" value="InterPro"/>
</dbReference>
<keyword evidence="5 9" id="KW-0812">Transmembrane</keyword>
<protein>
    <recommendedName>
        <fullName evidence="10">Wax synthase domain-containing protein</fullName>
    </recommendedName>
</protein>
<feature type="transmembrane region" description="Helical" evidence="9">
    <location>
        <begin position="35"/>
        <end position="52"/>
    </location>
</feature>
<organism evidence="12">
    <name type="scientific">Schizophyllum commune (strain H4-8 / FGSC 9210)</name>
    <name type="common">Split gill fungus</name>
    <dbReference type="NCBI Taxonomy" id="578458"/>
    <lineage>
        <taxon>Eukaryota</taxon>
        <taxon>Fungi</taxon>
        <taxon>Dikarya</taxon>
        <taxon>Basidiomycota</taxon>
        <taxon>Agaricomycotina</taxon>
        <taxon>Agaricomycetes</taxon>
        <taxon>Agaricomycetidae</taxon>
        <taxon>Agaricales</taxon>
        <taxon>Schizophyllaceae</taxon>
        <taxon>Schizophyllum</taxon>
    </lineage>
</organism>
<dbReference type="VEuPathDB" id="FungiDB:SCHCODRAFT_02616871"/>
<dbReference type="EMBL" id="GL377304">
    <property type="protein sequence ID" value="EFI99783.1"/>
    <property type="molecule type" value="Genomic_DNA"/>
</dbReference>
<feature type="compositionally biased region" description="Basic and acidic residues" evidence="8">
    <location>
        <begin position="148"/>
        <end position="158"/>
    </location>
</feature>
<dbReference type="PANTHER" id="PTHR31595">
    <property type="entry name" value="LONG-CHAIN-ALCOHOL O-FATTY-ACYLTRANSFERASE 3-RELATED"/>
    <property type="match status" value="1"/>
</dbReference>
<feature type="transmembrane region" description="Helical" evidence="9">
    <location>
        <begin position="230"/>
        <end position="251"/>
    </location>
</feature>
<evidence type="ECO:0000256" key="5">
    <source>
        <dbReference type="ARBA" id="ARBA00022692"/>
    </source>
</evidence>
<evidence type="ECO:0000256" key="3">
    <source>
        <dbReference type="ARBA" id="ARBA00007282"/>
    </source>
</evidence>
<proteinExistence type="inferred from homology"/>
<dbReference type="InterPro" id="IPR032805">
    <property type="entry name" value="Wax_synthase_dom"/>
</dbReference>
<keyword evidence="12" id="KW-1185">Reference proteome</keyword>
<evidence type="ECO:0000256" key="6">
    <source>
        <dbReference type="ARBA" id="ARBA00022989"/>
    </source>
</evidence>
<feature type="transmembrane region" description="Helical" evidence="9">
    <location>
        <begin position="59"/>
        <end position="78"/>
    </location>
</feature>
<evidence type="ECO:0000259" key="10">
    <source>
        <dbReference type="Pfam" id="PF13813"/>
    </source>
</evidence>
<keyword evidence="7 9" id="KW-0472">Membrane</keyword>
<comment type="pathway">
    <text evidence="2">Secondary metabolite biosynthesis.</text>
</comment>
<dbReference type="eggNOG" id="ENOG502SHW9">
    <property type="taxonomic scope" value="Eukaryota"/>
</dbReference>
<dbReference type="PANTHER" id="PTHR31595:SF57">
    <property type="entry name" value="OS04G0481900 PROTEIN"/>
    <property type="match status" value="1"/>
</dbReference>
<evidence type="ECO:0000256" key="9">
    <source>
        <dbReference type="SAM" id="Phobius"/>
    </source>
</evidence>
<evidence type="ECO:0000256" key="7">
    <source>
        <dbReference type="ARBA" id="ARBA00023136"/>
    </source>
</evidence>
<dbReference type="AlphaFoldDB" id="D8PY42"/>
<dbReference type="InParanoid" id="D8PY42"/>
<feature type="transmembrane region" description="Helical" evidence="9">
    <location>
        <begin position="424"/>
        <end position="445"/>
    </location>
</feature>
<dbReference type="OrthoDB" id="1077582at2759"/>
<feature type="transmembrane region" description="Helical" evidence="9">
    <location>
        <begin position="90"/>
        <end position="110"/>
    </location>
</feature>
<feature type="transmembrane region" description="Helical" evidence="9">
    <location>
        <begin position="271"/>
        <end position="295"/>
    </location>
</feature>
<evidence type="ECO:0000256" key="1">
    <source>
        <dbReference type="ARBA" id="ARBA00004141"/>
    </source>
</evidence>
<dbReference type="RefSeq" id="XP_003034686.1">
    <property type="nucleotide sequence ID" value="XM_003034640.1"/>
</dbReference>
<reference evidence="11 12" key="1">
    <citation type="journal article" date="2010" name="Nat. Biotechnol.">
        <title>Genome sequence of the model mushroom Schizophyllum commune.</title>
        <authorList>
            <person name="Ohm R.A."/>
            <person name="de Jong J.F."/>
            <person name="Lugones L.G."/>
            <person name="Aerts A."/>
            <person name="Kothe E."/>
            <person name="Stajich J.E."/>
            <person name="de Vries R.P."/>
            <person name="Record E."/>
            <person name="Levasseur A."/>
            <person name="Baker S.E."/>
            <person name="Bartholomew K.A."/>
            <person name="Coutinho P.M."/>
            <person name="Erdmann S."/>
            <person name="Fowler T.J."/>
            <person name="Gathman A.C."/>
            <person name="Lombard V."/>
            <person name="Henrissat B."/>
            <person name="Knabe N."/>
            <person name="Kuees U."/>
            <person name="Lilly W.W."/>
            <person name="Lindquist E."/>
            <person name="Lucas S."/>
            <person name="Magnuson J.K."/>
            <person name="Piumi F."/>
            <person name="Raudaskoski M."/>
            <person name="Salamov A."/>
            <person name="Schmutz J."/>
            <person name="Schwarze F.W.M.R."/>
            <person name="vanKuyk P.A."/>
            <person name="Horton J.S."/>
            <person name="Grigoriev I.V."/>
            <person name="Woesten H.A.B."/>
        </authorList>
    </citation>
    <scope>NUCLEOTIDE SEQUENCE [LARGE SCALE GENOMIC DNA]</scope>
    <source>
        <strain evidence="12">H4-8 / FGSC 9210</strain>
    </source>
</reference>
<dbReference type="HOGENOM" id="CLU_034105_1_0_1"/>
<dbReference type="GO" id="GO:0008374">
    <property type="term" value="F:O-acyltransferase activity"/>
    <property type="evidence" value="ECO:0007669"/>
    <property type="project" value="InterPro"/>
</dbReference>
<evidence type="ECO:0000313" key="11">
    <source>
        <dbReference type="EMBL" id="EFI99783.1"/>
    </source>
</evidence>
<feature type="transmembrane region" description="Helical" evidence="9">
    <location>
        <begin position="457"/>
        <end position="475"/>
    </location>
</feature>
<comment type="similarity">
    <text evidence="3">Belongs to the wax synthase family.</text>
</comment>
<sequence>MALDGIREELYEGFVQAYRTLVPEQKDRIPMSPEAAGFALITALPILFMAYLARRPDTYLIRLLLLPLTIMGLVSSAYRYYCVTPILNVYNWAVSLHVAVAIAKALQYALTPEGILKRDEIAPGVKAPPPKVNGKVNGKVPHQNGDVHGPDEAEKHNAAADAGPGGDDSEELPPPSVPSGPSWAPAWLHDAVELLITMRGLKYKFGHGVHIPPETRPLERGPFLRATLRLFIIKFLIVDFLETCIKLFPGVGSPFGGSMIYPELPTVQRLLVALAIHAMTGTAIVIGFEMVYYLITLIAVGLLHSDPIYWPPVLDGPHLAESMHQLWSTSWHQMLRNTFVTYGGIPGLVLGREIGRVLGGEKGAKVLGNTLAVVGTFFASGLFHEVSMSAMGRGWDNAPIIFFAMQAPILFLERAWRVVTGKRVGGWPGRLWVYFVMFVLAQPMVDSWHRRGLGGGLVIPYFVSPTKLAFHFLGIRGFDFLRTTP</sequence>
<feature type="region of interest" description="Disordered" evidence="8">
    <location>
        <begin position="121"/>
        <end position="180"/>
    </location>
</feature>
<comment type="subcellular location">
    <subcellularLocation>
        <location evidence="1">Membrane</location>
        <topology evidence="1">Multi-pass membrane protein</topology>
    </subcellularLocation>
</comment>